<dbReference type="AlphaFoldDB" id="A0A917DG50"/>
<evidence type="ECO:0000256" key="3">
    <source>
        <dbReference type="ARBA" id="ARBA00022688"/>
    </source>
</evidence>
<dbReference type="InterPro" id="IPR010233">
    <property type="entry name" value="UbiG_MeTrfase"/>
</dbReference>
<dbReference type="NCBIfam" id="TIGR01983">
    <property type="entry name" value="UbiG"/>
    <property type="match status" value="1"/>
</dbReference>
<dbReference type="Pfam" id="PF13489">
    <property type="entry name" value="Methyltransf_23"/>
    <property type="match status" value="1"/>
</dbReference>
<dbReference type="Proteomes" id="UP000613160">
    <property type="component" value="Unassembled WGS sequence"/>
</dbReference>
<reference evidence="6" key="2">
    <citation type="submission" date="2020-09" db="EMBL/GenBank/DDBJ databases">
        <authorList>
            <person name="Sun Q."/>
            <person name="Zhou Y."/>
        </authorList>
    </citation>
    <scope>NUCLEOTIDE SEQUENCE</scope>
    <source>
        <strain evidence="6">CGMCC 1.15493</strain>
    </source>
</reference>
<evidence type="ECO:0000256" key="1">
    <source>
        <dbReference type="ARBA" id="ARBA00022603"/>
    </source>
</evidence>
<dbReference type="EC" id="2.1.1.222" evidence="5"/>
<dbReference type="Gene3D" id="3.40.50.150">
    <property type="entry name" value="Vaccinia Virus protein VP39"/>
    <property type="match status" value="1"/>
</dbReference>
<dbReference type="EMBL" id="BMJJ01000010">
    <property type="protein sequence ID" value="GGD32978.1"/>
    <property type="molecule type" value="Genomic_DNA"/>
</dbReference>
<dbReference type="CDD" id="cd02440">
    <property type="entry name" value="AdoMet_MTases"/>
    <property type="match status" value="1"/>
</dbReference>
<keyword evidence="4 5" id="KW-0949">S-adenosyl-L-methionine</keyword>
<keyword evidence="2 5" id="KW-0808">Transferase</keyword>
<dbReference type="HAMAP" id="MF_00472">
    <property type="entry name" value="UbiG"/>
    <property type="match status" value="1"/>
</dbReference>
<dbReference type="GO" id="GO:0010420">
    <property type="term" value="F:polyprenyldihydroxybenzoate methyltransferase activity"/>
    <property type="evidence" value="ECO:0007669"/>
    <property type="project" value="InterPro"/>
</dbReference>
<feature type="binding site" evidence="5">
    <location>
        <position position="166"/>
    </location>
    <ligand>
        <name>S-adenosyl-L-methionine</name>
        <dbReference type="ChEBI" id="CHEBI:59789"/>
    </ligand>
</feature>
<dbReference type="GO" id="GO:0061542">
    <property type="term" value="F:3-demethylubiquinol 3-O-methyltransferase activity"/>
    <property type="evidence" value="ECO:0007669"/>
    <property type="project" value="UniProtKB-UniRule"/>
</dbReference>
<dbReference type="GO" id="GO:0102208">
    <property type="term" value="F:2-polyprenyl-6-hydroxyphenol methylase activity"/>
    <property type="evidence" value="ECO:0007669"/>
    <property type="project" value="UniProtKB-EC"/>
</dbReference>
<evidence type="ECO:0000256" key="4">
    <source>
        <dbReference type="ARBA" id="ARBA00022691"/>
    </source>
</evidence>
<proteinExistence type="inferred from homology"/>
<comment type="similarity">
    <text evidence="5">Belongs to the methyltransferase superfamily. UbiG/COQ3 family.</text>
</comment>
<dbReference type="EC" id="2.1.1.64" evidence="5"/>
<keyword evidence="7" id="KW-1185">Reference proteome</keyword>
<name>A0A917DG50_9HYPH</name>
<dbReference type="PANTHER" id="PTHR43464">
    <property type="entry name" value="METHYLTRANSFERASE"/>
    <property type="match status" value="1"/>
</dbReference>
<evidence type="ECO:0000256" key="5">
    <source>
        <dbReference type="HAMAP-Rule" id="MF_00472"/>
    </source>
</evidence>
<comment type="catalytic activity">
    <reaction evidence="5">
        <text>a 3-(all-trans-polyprenyl)benzene-1,2-diol + S-adenosyl-L-methionine = a 2-methoxy-6-(all-trans-polyprenyl)phenol + S-adenosyl-L-homocysteine + H(+)</text>
        <dbReference type="Rhea" id="RHEA:31411"/>
        <dbReference type="Rhea" id="RHEA-COMP:9550"/>
        <dbReference type="Rhea" id="RHEA-COMP:9551"/>
        <dbReference type="ChEBI" id="CHEBI:15378"/>
        <dbReference type="ChEBI" id="CHEBI:57856"/>
        <dbReference type="ChEBI" id="CHEBI:59789"/>
        <dbReference type="ChEBI" id="CHEBI:62729"/>
        <dbReference type="ChEBI" id="CHEBI:62731"/>
        <dbReference type="EC" id="2.1.1.222"/>
    </reaction>
</comment>
<protein>
    <recommendedName>
        <fullName evidence="5">Ubiquinone biosynthesis O-methyltransferase</fullName>
    </recommendedName>
    <alternativeName>
        <fullName evidence="5">2-polyprenyl-6-hydroxyphenol methylase</fullName>
        <ecNumber evidence="5">2.1.1.222</ecNumber>
    </alternativeName>
    <alternativeName>
        <fullName evidence="5">3-demethylubiquinone 3-O-methyltransferase</fullName>
        <ecNumber evidence="5">2.1.1.64</ecNumber>
    </alternativeName>
</protein>
<keyword evidence="3 5" id="KW-0831">Ubiquinone biosynthesis</keyword>
<evidence type="ECO:0000256" key="2">
    <source>
        <dbReference type="ARBA" id="ARBA00022679"/>
    </source>
</evidence>
<comment type="pathway">
    <text evidence="5">Cofactor biosynthesis; ubiquinone biosynthesis.</text>
</comment>
<gene>
    <name evidence="5 6" type="primary">ubiG</name>
    <name evidence="6" type="ORF">GCM10011335_39970</name>
</gene>
<keyword evidence="1 5" id="KW-0489">Methyltransferase</keyword>
<dbReference type="PANTHER" id="PTHR43464:SF19">
    <property type="entry name" value="UBIQUINONE BIOSYNTHESIS O-METHYLTRANSFERASE, MITOCHONDRIAL"/>
    <property type="match status" value="1"/>
</dbReference>
<dbReference type="InterPro" id="IPR029063">
    <property type="entry name" value="SAM-dependent_MTases_sf"/>
</dbReference>
<accession>A0A917DG50</accession>
<evidence type="ECO:0000313" key="7">
    <source>
        <dbReference type="Proteomes" id="UP000613160"/>
    </source>
</evidence>
<comment type="catalytic activity">
    <reaction evidence="5">
        <text>a 3-demethylubiquinol + S-adenosyl-L-methionine = a ubiquinol + S-adenosyl-L-homocysteine + H(+)</text>
        <dbReference type="Rhea" id="RHEA:44380"/>
        <dbReference type="Rhea" id="RHEA-COMP:9566"/>
        <dbReference type="Rhea" id="RHEA-COMP:10914"/>
        <dbReference type="ChEBI" id="CHEBI:15378"/>
        <dbReference type="ChEBI" id="CHEBI:17976"/>
        <dbReference type="ChEBI" id="CHEBI:57856"/>
        <dbReference type="ChEBI" id="CHEBI:59789"/>
        <dbReference type="ChEBI" id="CHEBI:84422"/>
        <dbReference type="EC" id="2.1.1.64"/>
    </reaction>
</comment>
<evidence type="ECO:0000313" key="6">
    <source>
        <dbReference type="EMBL" id="GGD32978.1"/>
    </source>
</evidence>
<comment type="function">
    <text evidence="5">O-methyltransferase that catalyzes the 2 O-methylation steps in the ubiquinone biosynthetic pathway.</text>
</comment>
<feature type="binding site" evidence="5">
    <location>
        <position position="123"/>
    </location>
    <ligand>
        <name>S-adenosyl-L-methionine</name>
        <dbReference type="ChEBI" id="CHEBI:59789"/>
    </ligand>
</feature>
<comment type="caution">
    <text evidence="6">The sequence shown here is derived from an EMBL/GenBank/DDBJ whole genome shotgun (WGS) entry which is preliminary data.</text>
</comment>
<dbReference type="GO" id="GO:0032259">
    <property type="term" value="P:methylation"/>
    <property type="evidence" value="ECO:0007669"/>
    <property type="project" value="UniProtKB-KW"/>
</dbReference>
<sequence length="277" mass="29934">MNPVASFPRLTFAPWGEHAEGEDSDGGTGIMSEARQTTIDASEVERFSRLAAEWWNPAGKFKPLHKFNPVRLTYIREQLGMNFGRETQGMRPFEGLSLLDIGCGGGLIAEPMARLGASVVGADASATNIEVAKIHAAQSGLAIDYRATTAEAIAEGGETFDVVLALEVVEHVSDVPFFLTTCAHLVKPGGLLLVSTINRTMKAMGLAIIGAEYVLGWLPKGTHQYDKLVRPEEIRAPVEGAGLSVIDETGVVYHPLADAWRRSSDISVNYMVLARRN</sequence>
<reference evidence="6" key="1">
    <citation type="journal article" date="2014" name="Int. J. Syst. Evol. Microbiol.">
        <title>Complete genome sequence of Corynebacterium casei LMG S-19264T (=DSM 44701T), isolated from a smear-ripened cheese.</title>
        <authorList>
            <consortium name="US DOE Joint Genome Institute (JGI-PGF)"/>
            <person name="Walter F."/>
            <person name="Albersmeier A."/>
            <person name="Kalinowski J."/>
            <person name="Ruckert C."/>
        </authorList>
    </citation>
    <scope>NUCLEOTIDE SEQUENCE</scope>
    <source>
        <strain evidence="6">CGMCC 1.15493</strain>
    </source>
</reference>
<organism evidence="6 7">
    <name type="scientific">Aureimonas glaciei</name>
    <dbReference type="NCBI Taxonomy" id="1776957"/>
    <lineage>
        <taxon>Bacteria</taxon>
        <taxon>Pseudomonadati</taxon>
        <taxon>Pseudomonadota</taxon>
        <taxon>Alphaproteobacteria</taxon>
        <taxon>Hyphomicrobiales</taxon>
        <taxon>Aurantimonadaceae</taxon>
        <taxon>Aureimonas</taxon>
    </lineage>
</organism>
<dbReference type="SUPFAM" id="SSF53335">
    <property type="entry name" value="S-adenosyl-L-methionine-dependent methyltransferases"/>
    <property type="match status" value="1"/>
</dbReference>
<feature type="binding site" evidence="5">
    <location>
        <position position="71"/>
    </location>
    <ligand>
        <name>S-adenosyl-L-methionine</name>
        <dbReference type="ChEBI" id="CHEBI:59789"/>
    </ligand>
</feature>
<keyword evidence="6" id="KW-0830">Ubiquinone</keyword>
<feature type="binding site" evidence="5">
    <location>
        <position position="102"/>
    </location>
    <ligand>
        <name>S-adenosyl-L-methionine</name>
        <dbReference type="ChEBI" id="CHEBI:59789"/>
    </ligand>
</feature>